<evidence type="ECO:0000313" key="2">
    <source>
        <dbReference type="Proteomes" id="UP001055439"/>
    </source>
</evidence>
<dbReference type="OrthoDB" id="742397at2759"/>
<reference evidence="1" key="1">
    <citation type="submission" date="2022-05" db="EMBL/GenBank/DDBJ databases">
        <title>The Musa troglodytarum L. genome provides insights into the mechanism of non-climacteric behaviour and enrichment of carotenoids.</title>
        <authorList>
            <person name="Wang J."/>
        </authorList>
    </citation>
    <scope>NUCLEOTIDE SEQUENCE</scope>
    <source>
        <tissue evidence="1">Leaf</tissue>
    </source>
</reference>
<dbReference type="InterPro" id="IPR008709">
    <property type="entry name" value="Neurochondrin"/>
</dbReference>
<dbReference type="Pfam" id="PF05536">
    <property type="entry name" value="Neurochondrin"/>
    <property type="match status" value="1"/>
</dbReference>
<proteinExistence type="predicted"/>
<name>A0A9E7FBU1_9LILI</name>
<evidence type="ECO:0000313" key="1">
    <source>
        <dbReference type="EMBL" id="URD93439.1"/>
    </source>
</evidence>
<dbReference type="PANTHER" id="PTHR13109:SF7">
    <property type="entry name" value="NEUROCHONDRIN"/>
    <property type="match status" value="1"/>
</dbReference>
<protein>
    <submittedName>
        <fullName evidence="1">Neurochondrin</fullName>
    </submittedName>
</protein>
<dbReference type="Proteomes" id="UP001055439">
    <property type="component" value="Chromosome 3"/>
</dbReference>
<dbReference type="AlphaFoldDB" id="A0A9E7FBU1"/>
<dbReference type="InterPro" id="IPR016024">
    <property type="entry name" value="ARM-type_fold"/>
</dbReference>
<dbReference type="SUPFAM" id="SSF48371">
    <property type="entry name" value="ARM repeat"/>
    <property type="match status" value="1"/>
</dbReference>
<organism evidence="1 2">
    <name type="scientific">Musa troglodytarum</name>
    <name type="common">fe'i banana</name>
    <dbReference type="NCBI Taxonomy" id="320322"/>
    <lineage>
        <taxon>Eukaryota</taxon>
        <taxon>Viridiplantae</taxon>
        <taxon>Streptophyta</taxon>
        <taxon>Embryophyta</taxon>
        <taxon>Tracheophyta</taxon>
        <taxon>Spermatophyta</taxon>
        <taxon>Magnoliopsida</taxon>
        <taxon>Liliopsida</taxon>
        <taxon>Zingiberales</taxon>
        <taxon>Musaceae</taxon>
        <taxon>Musa</taxon>
    </lineage>
</organism>
<dbReference type="EMBL" id="CP097505">
    <property type="protein sequence ID" value="URD93439.1"/>
    <property type="molecule type" value="Genomic_DNA"/>
</dbReference>
<dbReference type="PANTHER" id="PTHR13109">
    <property type="entry name" value="NEUROCHONDRIN"/>
    <property type="match status" value="1"/>
</dbReference>
<keyword evidence="2" id="KW-1185">Reference proteome</keyword>
<accession>A0A9E7FBU1</accession>
<sequence>MAGMLPVVECARRRRLHHGGSTDSSTGTRRSSYCLHTIGCEAHLTATGSMKTTISNKEVHEGALGSVAREAKERLDARLRIRRYRSLESNSEQVTPGRVQREVFSSKSTGKFGWSKKLEGIRASGACSLVTPTVHVAEERYIVKVAASIAMESTGPSLDDCLKLLRGQRDEQKLAGLLLAAKFCQGGDTASVLKVYEAVGARFLHRLLMTGMGKGASGVKSGEEQEAFLRLSITLLAALCRVPEIASSEEMNSQVPHVAEIISRSYGSCDGTNSDGGDAVLVSIGSDPFIVEECYEFLLLVASASENGLVKFYESGVMDMLAPHISTLTDGSRSLEFAMQLLQLVVNRLSDDLLNDENLRGMLAMVTSVARQFAVLQNIHKFDALHMLTTLLSSNYVPLHEALRSISTDIWASQIRIGISEILQNRVVSTEKLQALLLADLTMSILGVNWLLEHTRLHHNQELMPVDKFLLLVLESSRVEVAVLLNELAYLKYEASRSSSDAAGTIFQKQRSLAILFSLMEKIIKLMSTVSGAKDPSVKESTLTKMILGLNETIDLVLDFLQDSKDHGQIKGDDLLAAVRIIGSYLAEAPTACKEKTRDLLGYLLSIEGEEESSPFYSVCFLLPMLCQSTMDIDGCKALASVGGHKMIVECLVNMIGRNGKMVNISDRVLLACDTILNLLLNRKELEVWIEGSQFVSLLHALIFWTENCKDPSVVMMASSICSLVFDLTSEESLLNQWNFDQSSFEKLAHLIVRSLNQGEISEDFKDQSDLHQIIVAAYCDWADRFPFVRNAVEN</sequence>
<gene>
    <name evidence="1" type="ORF">MUK42_00506</name>
</gene>